<organism evidence="1">
    <name type="scientific">Daphnia magna</name>
    <dbReference type="NCBI Taxonomy" id="35525"/>
    <lineage>
        <taxon>Eukaryota</taxon>
        <taxon>Metazoa</taxon>
        <taxon>Ecdysozoa</taxon>
        <taxon>Arthropoda</taxon>
        <taxon>Crustacea</taxon>
        <taxon>Branchiopoda</taxon>
        <taxon>Diplostraca</taxon>
        <taxon>Cladocera</taxon>
        <taxon>Anomopoda</taxon>
        <taxon>Daphniidae</taxon>
        <taxon>Daphnia</taxon>
    </lineage>
</organism>
<evidence type="ECO:0000313" key="1">
    <source>
        <dbReference type="EMBL" id="JAN88931.1"/>
    </source>
</evidence>
<name>A0A0P6IFQ9_9CRUS</name>
<sequence length="62" mass="7084">MKPCDSNSYYESPKEPDCCQSALVYQLSNKYIPPRESGLYACISSRITTGIHVVRYHQINNN</sequence>
<proteinExistence type="predicted"/>
<dbReference type="AlphaFoldDB" id="A0A0P6IFQ9"/>
<accession>A0A0P6IFQ9</accession>
<protein>
    <submittedName>
        <fullName evidence="1">Uncharacterized protein</fullName>
    </submittedName>
</protein>
<reference evidence="1" key="1">
    <citation type="submission" date="2015-10" db="EMBL/GenBank/DDBJ databases">
        <title>EvidentialGene: Evidence-directed Construction of Complete mRNA Transcriptomes without Genomes.</title>
        <authorList>
            <person name="Gilbert D.G."/>
        </authorList>
    </citation>
    <scope>NUCLEOTIDE SEQUENCE</scope>
</reference>
<dbReference type="EMBL" id="GDIQ01005806">
    <property type="protein sequence ID" value="JAN88931.1"/>
    <property type="molecule type" value="Transcribed_RNA"/>
</dbReference>